<dbReference type="eggNOG" id="KOG3376">
    <property type="taxonomic scope" value="Eukaryota"/>
</dbReference>
<evidence type="ECO:0000256" key="1">
    <source>
        <dbReference type="SAM" id="MobiDB-lite"/>
    </source>
</evidence>
<proteinExistence type="predicted"/>
<feature type="compositionally biased region" description="Low complexity" evidence="1">
    <location>
        <begin position="188"/>
        <end position="200"/>
    </location>
</feature>
<dbReference type="AlphaFoldDB" id="B4KWL9"/>
<dbReference type="GO" id="GO:0030017">
    <property type="term" value="C:sarcomere"/>
    <property type="evidence" value="ECO:0007669"/>
    <property type="project" value="TreeGrafter"/>
</dbReference>
<organism evidence="3 4">
    <name type="scientific">Drosophila mojavensis</name>
    <name type="common">Fruit fly</name>
    <dbReference type="NCBI Taxonomy" id="7230"/>
    <lineage>
        <taxon>Eukaryota</taxon>
        <taxon>Metazoa</taxon>
        <taxon>Ecdysozoa</taxon>
        <taxon>Arthropoda</taxon>
        <taxon>Hexapoda</taxon>
        <taxon>Insecta</taxon>
        <taxon>Pterygota</taxon>
        <taxon>Neoptera</taxon>
        <taxon>Endopterygota</taxon>
        <taxon>Diptera</taxon>
        <taxon>Brachycera</taxon>
        <taxon>Muscomorpha</taxon>
        <taxon>Ephydroidea</taxon>
        <taxon>Drosophilidae</taxon>
        <taxon>Drosophila</taxon>
    </lineage>
</organism>
<accession>B4KWL9</accession>
<gene>
    <name evidence="3" type="primary">Dmoj\GI11408</name>
    <name evidence="3" type="ORF">Dmoj_GI11408</name>
</gene>
<dbReference type="GO" id="GO:0045944">
    <property type="term" value="P:positive regulation of transcription by RNA polymerase II"/>
    <property type="evidence" value="ECO:0007669"/>
    <property type="project" value="TreeGrafter"/>
</dbReference>
<feature type="domain" description="Costars" evidence="2">
    <location>
        <begin position="71"/>
        <end position="150"/>
    </location>
</feature>
<feature type="region of interest" description="Disordered" evidence="1">
    <location>
        <begin position="180"/>
        <end position="200"/>
    </location>
</feature>
<dbReference type="OrthoDB" id="9871914at2759"/>
<dbReference type="SMR" id="B4KWL9"/>
<dbReference type="InterPro" id="IPR038095">
    <property type="entry name" value="Costars_sf"/>
</dbReference>
<keyword evidence="4" id="KW-1185">Reference proteome</keyword>
<dbReference type="Pfam" id="PF14705">
    <property type="entry name" value="Costars"/>
    <property type="match status" value="1"/>
</dbReference>
<evidence type="ECO:0000313" key="4">
    <source>
        <dbReference type="Proteomes" id="UP000009192"/>
    </source>
</evidence>
<protein>
    <recommendedName>
        <fullName evidence="2">Costars domain-containing protein</fullName>
    </recommendedName>
</protein>
<evidence type="ECO:0000259" key="2">
    <source>
        <dbReference type="SMART" id="SM01283"/>
    </source>
</evidence>
<dbReference type="FunCoup" id="B4KWL9">
    <property type="interactions" value="1"/>
</dbReference>
<dbReference type="SMART" id="SM01283">
    <property type="entry name" value="Costars"/>
    <property type="match status" value="1"/>
</dbReference>
<name>B4KWL9_DROMO</name>
<dbReference type="GO" id="GO:0035025">
    <property type="term" value="P:positive regulation of Rho protein signal transduction"/>
    <property type="evidence" value="ECO:0007669"/>
    <property type="project" value="InterPro"/>
</dbReference>
<dbReference type="InterPro" id="IPR026111">
    <property type="entry name" value="Abra"/>
</dbReference>
<dbReference type="Gene3D" id="1.10.10.1540">
    <property type="entry name" value="Costar domain"/>
    <property type="match status" value="1"/>
</dbReference>
<reference evidence="3 4" key="1">
    <citation type="journal article" date="2007" name="Nature">
        <title>Evolution of genes and genomes on the Drosophila phylogeny.</title>
        <authorList>
            <consortium name="Drosophila 12 Genomes Consortium"/>
            <person name="Clark A.G."/>
            <person name="Eisen M.B."/>
            <person name="Smith D.R."/>
            <person name="Bergman C.M."/>
            <person name="Oliver B."/>
            <person name="Markow T.A."/>
            <person name="Kaufman T.C."/>
            <person name="Kellis M."/>
            <person name="Gelbart W."/>
            <person name="Iyer V.N."/>
            <person name="Pollard D.A."/>
            <person name="Sackton T.B."/>
            <person name="Larracuente A.M."/>
            <person name="Singh N.D."/>
            <person name="Abad J.P."/>
            <person name="Abt D.N."/>
            <person name="Adryan B."/>
            <person name="Aguade M."/>
            <person name="Akashi H."/>
            <person name="Anderson W.W."/>
            <person name="Aquadro C.F."/>
            <person name="Ardell D.H."/>
            <person name="Arguello R."/>
            <person name="Artieri C.G."/>
            <person name="Barbash D.A."/>
            <person name="Barker D."/>
            <person name="Barsanti P."/>
            <person name="Batterham P."/>
            <person name="Batzoglou S."/>
            <person name="Begun D."/>
            <person name="Bhutkar A."/>
            <person name="Blanco E."/>
            <person name="Bosak S.A."/>
            <person name="Bradley R.K."/>
            <person name="Brand A.D."/>
            <person name="Brent M.R."/>
            <person name="Brooks A.N."/>
            <person name="Brown R.H."/>
            <person name="Butlin R.K."/>
            <person name="Caggese C."/>
            <person name="Calvi B.R."/>
            <person name="Bernardo de Carvalho A."/>
            <person name="Caspi A."/>
            <person name="Castrezana S."/>
            <person name="Celniker S.E."/>
            <person name="Chang J.L."/>
            <person name="Chapple C."/>
            <person name="Chatterji S."/>
            <person name="Chinwalla A."/>
            <person name="Civetta A."/>
            <person name="Clifton S.W."/>
            <person name="Comeron J.M."/>
            <person name="Costello J.C."/>
            <person name="Coyne J.A."/>
            <person name="Daub J."/>
            <person name="David R.G."/>
            <person name="Delcher A.L."/>
            <person name="Delehaunty K."/>
            <person name="Do C.B."/>
            <person name="Ebling H."/>
            <person name="Edwards K."/>
            <person name="Eickbush T."/>
            <person name="Evans J.D."/>
            <person name="Filipski A."/>
            <person name="Findeiss S."/>
            <person name="Freyhult E."/>
            <person name="Fulton L."/>
            <person name="Fulton R."/>
            <person name="Garcia A.C."/>
            <person name="Gardiner A."/>
            <person name="Garfield D.A."/>
            <person name="Garvin B.E."/>
            <person name="Gibson G."/>
            <person name="Gilbert D."/>
            <person name="Gnerre S."/>
            <person name="Godfrey J."/>
            <person name="Good R."/>
            <person name="Gotea V."/>
            <person name="Gravely B."/>
            <person name="Greenberg A.J."/>
            <person name="Griffiths-Jones S."/>
            <person name="Gross S."/>
            <person name="Guigo R."/>
            <person name="Gustafson E.A."/>
            <person name="Haerty W."/>
            <person name="Hahn M.W."/>
            <person name="Halligan D.L."/>
            <person name="Halpern A.L."/>
            <person name="Halter G.M."/>
            <person name="Han M.V."/>
            <person name="Heger A."/>
            <person name="Hillier L."/>
            <person name="Hinrichs A.S."/>
            <person name="Holmes I."/>
            <person name="Hoskins R.A."/>
            <person name="Hubisz M.J."/>
            <person name="Hultmark D."/>
            <person name="Huntley M.A."/>
            <person name="Jaffe D.B."/>
            <person name="Jagadeeshan S."/>
            <person name="Jeck W.R."/>
            <person name="Johnson J."/>
            <person name="Jones C.D."/>
            <person name="Jordan W.C."/>
            <person name="Karpen G.H."/>
            <person name="Kataoka E."/>
            <person name="Keightley P.D."/>
            <person name="Kheradpour P."/>
            <person name="Kirkness E.F."/>
            <person name="Koerich L.B."/>
            <person name="Kristiansen K."/>
            <person name="Kudrna D."/>
            <person name="Kulathinal R.J."/>
            <person name="Kumar S."/>
            <person name="Kwok R."/>
            <person name="Lander E."/>
            <person name="Langley C.H."/>
            <person name="Lapoint R."/>
            <person name="Lazzaro B.P."/>
            <person name="Lee S.J."/>
            <person name="Levesque L."/>
            <person name="Li R."/>
            <person name="Lin C.F."/>
            <person name="Lin M.F."/>
            <person name="Lindblad-Toh K."/>
            <person name="Llopart A."/>
            <person name="Long M."/>
            <person name="Low L."/>
            <person name="Lozovsky E."/>
            <person name="Lu J."/>
            <person name="Luo M."/>
            <person name="Machado C.A."/>
            <person name="Makalowski W."/>
            <person name="Marzo M."/>
            <person name="Matsuda M."/>
            <person name="Matzkin L."/>
            <person name="McAllister B."/>
            <person name="McBride C.S."/>
            <person name="McKernan B."/>
            <person name="McKernan K."/>
            <person name="Mendez-Lago M."/>
            <person name="Minx P."/>
            <person name="Mollenhauer M.U."/>
            <person name="Montooth K."/>
            <person name="Mount S.M."/>
            <person name="Mu X."/>
            <person name="Myers E."/>
            <person name="Negre B."/>
            <person name="Newfeld S."/>
            <person name="Nielsen R."/>
            <person name="Noor M.A."/>
            <person name="O'Grady P."/>
            <person name="Pachter L."/>
            <person name="Papaceit M."/>
            <person name="Parisi M.J."/>
            <person name="Parisi M."/>
            <person name="Parts L."/>
            <person name="Pedersen J.S."/>
            <person name="Pesole G."/>
            <person name="Phillippy A.M."/>
            <person name="Ponting C.P."/>
            <person name="Pop M."/>
            <person name="Porcelli D."/>
            <person name="Powell J.R."/>
            <person name="Prohaska S."/>
            <person name="Pruitt K."/>
            <person name="Puig M."/>
            <person name="Quesneville H."/>
            <person name="Ram K.R."/>
            <person name="Rand D."/>
            <person name="Rasmussen M.D."/>
            <person name="Reed L.K."/>
            <person name="Reenan R."/>
            <person name="Reily A."/>
            <person name="Remington K.A."/>
            <person name="Rieger T.T."/>
            <person name="Ritchie M.G."/>
            <person name="Robin C."/>
            <person name="Rogers Y.H."/>
            <person name="Rohde C."/>
            <person name="Rozas J."/>
            <person name="Rubenfield M.J."/>
            <person name="Ruiz A."/>
            <person name="Russo S."/>
            <person name="Salzberg S.L."/>
            <person name="Sanchez-Gracia A."/>
            <person name="Saranga D.J."/>
            <person name="Sato H."/>
            <person name="Schaeffer S.W."/>
            <person name="Schatz M.C."/>
            <person name="Schlenke T."/>
            <person name="Schwartz R."/>
            <person name="Segarra C."/>
            <person name="Singh R.S."/>
            <person name="Sirot L."/>
            <person name="Sirota M."/>
            <person name="Sisneros N.B."/>
            <person name="Smith C.D."/>
            <person name="Smith T.F."/>
            <person name="Spieth J."/>
            <person name="Stage D.E."/>
            <person name="Stark A."/>
            <person name="Stephan W."/>
            <person name="Strausberg R.L."/>
            <person name="Strempel S."/>
            <person name="Sturgill D."/>
            <person name="Sutton G."/>
            <person name="Sutton G.G."/>
            <person name="Tao W."/>
            <person name="Teichmann S."/>
            <person name="Tobari Y.N."/>
            <person name="Tomimura Y."/>
            <person name="Tsolas J.M."/>
            <person name="Valente V.L."/>
            <person name="Venter E."/>
            <person name="Venter J.C."/>
            <person name="Vicario S."/>
            <person name="Vieira F.G."/>
            <person name="Vilella A.J."/>
            <person name="Villasante A."/>
            <person name="Walenz B."/>
            <person name="Wang J."/>
            <person name="Wasserman M."/>
            <person name="Watts T."/>
            <person name="Wilson D."/>
            <person name="Wilson R.K."/>
            <person name="Wing R.A."/>
            <person name="Wolfner M.F."/>
            <person name="Wong A."/>
            <person name="Wong G.K."/>
            <person name="Wu C.I."/>
            <person name="Wu G."/>
            <person name="Yamamoto D."/>
            <person name="Yang H.P."/>
            <person name="Yang S.P."/>
            <person name="Yorke J.A."/>
            <person name="Yoshida K."/>
            <person name="Zdobnov E."/>
            <person name="Zhang P."/>
            <person name="Zhang Y."/>
            <person name="Zimin A.V."/>
            <person name="Baldwin J."/>
            <person name="Abdouelleil A."/>
            <person name="Abdulkadir J."/>
            <person name="Abebe A."/>
            <person name="Abera B."/>
            <person name="Abreu J."/>
            <person name="Acer S.C."/>
            <person name="Aftuck L."/>
            <person name="Alexander A."/>
            <person name="An P."/>
            <person name="Anderson E."/>
            <person name="Anderson S."/>
            <person name="Arachi H."/>
            <person name="Azer M."/>
            <person name="Bachantsang P."/>
            <person name="Barry A."/>
            <person name="Bayul T."/>
            <person name="Berlin A."/>
            <person name="Bessette D."/>
            <person name="Bloom T."/>
            <person name="Blye J."/>
            <person name="Boguslavskiy L."/>
            <person name="Bonnet C."/>
            <person name="Boukhgalter B."/>
            <person name="Bourzgui I."/>
            <person name="Brown A."/>
            <person name="Cahill P."/>
            <person name="Channer S."/>
            <person name="Cheshatsang Y."/>
            <person name="Chuda L."/>
            <person name="Citroen M."/>
            <person name="Collymore A."/>
            <person name="Cooke P."/>
            <person name="Costello M."/>
            <person name="D'Aco K."/>
            <person name="Daza R."/>
            <person name="De Haan G."/>
            <person name="DeGray S."/>
            <person name="DeMaso C."/>
            <person name="Dhargay N."/>
            <person name="Dooley K."/>
            <person name="Dooley E."/>
            <person name="Doricent M."/>
            <person name="Dorje P."/>
            <person name="Dorjee K."/>
            <person name="Dupes A."/>
            <person name="Elong R."/>
            <person name="Falk J."/>
            <person name="Farina A."/>
            <person name="Faro S."/>
            <person name="Ferguson D."/>
            <person name="Fisher S."/>
            <person name="Foley C.D."/>
            <person name="Franke A."/>
            <person name="Friedrich D."/>
            <person name="Gadbois L."/>
            <person name="Gearin G."/>
            <person name="Gearin C.R."/>
            <person name="Giannoukos G."/>
            <person name="Goode T."/>
            <person name="Graham J."/>
            <person name="Grandbois E."/>
            <person name="Grewal S."/>
            <person name="Gyaltsen K."/>
            <person name="Hafez N."/>
            <person name="Hagos B."/>
            <person name="Hall J."/>
            <person name="Henson C."/>
            <person name="Hollinger A."/>
            <person name="Honan T."/>
            <person name="Huard M.D."/>
            <person name="Hughes L."/>
            <person name="Hurhula B."/>
            <person name="Husby M.E."/>
            <person name="Kamat A."/>
            <person name="Kanga B."/>
            <person name="Kashin S."/>
            <person name="Khazanovich D."/>
            <person name="Kisner P."/>
            <person name="Lance K."/>
            <person name="Lara M."/>
            <person name="Lee W."/>
            <person name="Lennon N."/>
            <person name="Letendre F."/>
            <person name="LeVine R."/>
            <person name="Lipovsky A."/>
            <person name="Liu X."/>
            <person name="Liu J."/>
            <person name="Liu S."/>
            <person name="Lokyitsang T."/>
            <person name="Lokyitsang Y."/>
            <person name="Lubonja R."/>
            <person name="Lui A."/>
            <person name="MacDonald P."/>
            <person name="Magnisalis V."/>
            <person name="Maru K."/>
            <person name="Matthews C."/>
            <person name="McCusker W."/>
            <person name="McDonough S."/>
            <person name="Mehta T."/>
            <person name="Meldrim J."/>
            <person name="Meneus L."/>
            <person name="Mihai O."/>
            <person name="Mihalev A."/>
            <person name="Mihova T."/>
            <person name="Mittelman R."/>
            <person name="Mlenga V."/>
            <person name="Montmayeur A."/>
            <person name="Mulrain L."/>
            <person name="Navidi A."/>
            <person name="Naylor J."/>
            <person name="Negash T."/>
            <person name="Nguyen T."/>
            <person name="Nguyen N."/>
            <person name="Nicol R."/>
            <person name="Norbu C."/>
            <person name="Norbu N."/>
            <person name="Novod N."/>
            <person name="O'Neill B."/>
            <person name="Osman S."/>
            <person name="Markiewicz E."/>
            <person name="Oyono O.L."/>
            <person name="Patti C."/>
            <person name="Phunkhang P."/>
            <person name="Pierre F."/>
            <person name="Priest M."/>
            <person name="Raghuraman S."/>
            <person name="Rege F."/>
            <person name="Reyes R."/>
            <person name="Rise C."/>
            <person name="Rogov P."/>
            <person name="Ross K."/>
            <person name="Ryan E."/>
            <person name="Settipalli S."/>
            <person name="Shea T."/>
            <person name="Sherpa N."/>
            <person name="Shi L."/>
            <person name="Shih D."/>
            <person name="Sparrow T."/>
            <person name="Spaulding J."/>
            <person name="Stalker J."/>
            <person name="Stange-Thomann N."/>
            <person name="Stavropoulos S."/>
            <person name="Stone C."/>
            <person name="Strader C."/>
            <person name="Tesfaye S."/>
            <person name="Thomson T."/>
            <person name="Thoulutsang Y."/>
            <person name="Thoulutsang D."/>
            <person name="Topham K."/>
            <person name="Topping I."/>
            <person name="Tsamla T."/>
            <person name="Vassiliev H."/>
            <person name="Vo A."/>
            <person name="Wangchuk T."/>
            <person name="Wangdi T."/>
            <person name="Weiand M."/>
            <person name="Wilkinson J."/>
            <person name="Wilson A."/>
            <person name="Yadav S."/>
            <person name="Young G."/>
            <person name="Yu Q."/>
            <person name="Zembek L."/>
            <person name="Zhong D."/>
            <person name="Zimmer A."/>
            <person name="Zwirko Z."/>
            <person name="Jaffe D.B."/>
            <person name="Alvarez P."/>
            <person name="Brockman W."/>
            <person name="Butler J."/>
            <person name="Chin C."/>
            <person name="Gnerre S."/>
            <person name="Grabherr M."/>
            <person name="Kleber M."/>
            <person name="Mauceli E."/>
            <person name="MacCallum I."/>
        </authorList>
    </citation>
    <scope>NUCLEOTIDE SEQUENCE [LARGE SCALE GENOMIC DNA]</scope>
    <source>
        <strain evidence="4">Tucson 15081-1352.22</strain>
    </source>
</reference>
<dbReference type="GO" id="GO:0003779">
    <property type="term" value="F:actin binding"/>
    <property type="evidence" value="ECO:0007669"/>
    <property type="project" value="InterPro"/>
</dbReference>
<dbReference type="EMBL" id="CH933809">
    <property type="protein sequence ID" value="EDW19648.2"/>
    <property type="molecule type" value="Genomic_DNA"/>
</dbReference>
<dbReference type="HOGENOM" id="CLU_062244_1_0_1"/>
<dbReference type="InParanoid" id="B4KWL9"/>
<sequence>MEAKGNTVERSVLSRINMFNQHVEEHKNWQRINPFAHYNVRDVPKRSIQKDLYGTPPAGSLSERRAVQAQILSLQEILQLCELINENGERQSADDAAEVSLMFGVLFEMYNHISDKLLGTLLCARKHKYIDFEGETLFQGRDDKKGVRLLRPFEELRDGILNKIESLRCILAEQPVEPMEPVEPVDPIEPVEAVEAVEQP</sequence>
<dbReference type="PANTHER" id="PTHR22739:SF7">
    <property type="entry name" value="EG:152A3.3 PROTEIN-RELATED"/>
    <property type="match status" value="1"/>
</dbReference>
<dbReference type="KEGG" id="dmo:Dmoj_GI11408"/>
<dbReference type="PANTHER" id="PTHR22739">
    <property type="entry name" value="STRIATED MUSCLE ACTIVATOR OF RHO-DEPENDENT SIGNALING-RELATED"/>
    <property type="match status" value="1"/>
</dbReference>
<evidence type="ECO:0000313" key="3">
    <source>
        <dbReference type="EMBL" id="EDW19648.2"/>
    </source>
</evidence>
<dbReference type="InterPro" id="IPR027817">
    <property type="entry name" value="Costars_dom"/>
</dbReference>
<dbReference type="Proteomes" id="UP000009192">
    <property type="component" value="Unassembled WGS sequence"/>
</dbReference>